<dbReference type="EMBL" id="BMOM01000017">
    <property type="protein sequence ID" value="GGM12912.1"/>
    <property type="molecule type" value="Genomic_DNA"/>
</dbReference>
<evidence type="ECO:0008006" key="5">
    <source>
        <dbReference type="Google" id="ProtNLM"/>
    </source>
</evidence>
<evidence type="ECO:0000313" key="4">
    <source>
        <dbReference type="Proteomes" id="UP000661918"/>
    </source>
</evidence>
<reference evidence="4" key="1">
    <citation type="journal article" date="2019" name="Int. J. Syst. Evol. Microbiol.">
        <title>The Global Catalogue of Microorganisms (GCM) 10K type strain sequencing project: providing services to taxonomists for standard genome sequencing and annotation.</title>
        <authorList>
            <consortium name="The Broad Institute Genomics Platform"/>
            <consortium name="The Broad Institute Genome Sequencing Center for Infectious Disease"/>
            <person name="Wu L."/>
            <person name="Ma J."/>
        </authorList>
    </citation>
    <scope>NUCLEOTIDE SEQUENCE [LARGE SCALE GENOMIC DNA]</scope>
    <source>
        <strain evidence="4">JCM 15443</strain>
    </source>
</reference>
<organism evidence="3 4">
    <name type="scientific">Deinococcus aerophilus</name>
    <dbReference type="NCBI Taxonomy" id="522488"/>
    <lineage>
        <taxon>Bacteria</taxon>
        <taxon>Thermotogati</taxon>
        <taxon>Deinococcota</taxon>
        <taxon>Deinococci</taxon>
        <taxon>Deinococcales</taxon>
        <taxon>Deinococcaceae</taxon>
        <taxon>Deinococcus</taxon>
    </lineage>
</organism>
<comment type="caution">
    <text evidence="3">The sequence shown here is derived from an EMBL/GenBank/DDBJ whole genome shotgun (WGS) entry which is preliminary data.</text>
</comment>
<dbReference type="RefSeq" id="WP_188904364.1">
    <property type="nucleotide sequence ID" value="NZ_BMOM01000017.1"/>
</dbReference>
<gene>
    <name evidence="3" type="ORF">GCM10010841_21870</name>
</gene>
<dbReference type="Proteomes" id="UP000661918">
    <property type="component" value="Unassembled WGS sequence"/>
</dbReference>
<evidence type="ECO:0000256" key="1">
    <source>
        <dbReference type="SAM" id="MobiDB-lite"/>
    </source>
</evidence>
<feature type="compositionally biased region" description="Basic and acidic residues" evidence="1">
    <location>
        <begin position="144"/>
        <end position="182"/>
    </location>
</feature>
<feature type="compositionally biased region" description="Basic and acidic residues" evidence="1">
    <location>
        <begin position="121"/>
        <end position="135"/>
    </location>
</feature>
<sequence>MNSISDTLENVKDTVQSAGSRLEHKAAVQAGKAVARQQARTADLLASQDKELKAIRREVEELRKTMSSGGFPWGLLLLAGGAYFLYRRNAGVREQVDGLLQRVNPGIEGNLARAKDAVKDAANDLSRGDSPKDALGRLGGEVQRAGEKTVDHLKDTAGDLKKDAQAKVDEVRKGTDRPADPH</sequence>
<name>A0ABQ2GUP8_9DEIO</name>
<accession>A0ABQ2GUP8</accession>
<evidence type="ECO:0000313" key="3">
    <source>
        <dbReference type="EMBL" id="GGM12912.1"/>
    </source>
</evidence>
<keyword evidence="2" id="KW-0812">Transmembrane</keyword>
<feature type="transmembrane region" description="Helical" evidence="2">
    <location>
        <begin position="70"/>
        <end position="86"/>
    </location>
</feature>
<feature type="region of interest" description="Disordered" evidence="1">
    <location>
        <begin position="121"/>
        <end position="182"/>
    </location>
</feature>
<evidence type="ECO:0000256" key="2">
    <source>
        <dbReference type="SAM" id="Phobius"/>
    </source>
</evidence>
<proteinExistence type="predicted"/>
<keyword evidence="4" id="KW-1185">Reference proteome</keyword>
<protein>
    <recommendedName>
        <fullName evidence="5">YtxH domain-containing protein</fullName>
    </recommendedName>
</protein>
<keyword evidence="2" id="KW-1133">Transmembrane helix</keyword>
<keyword evidence="2" id="KW-0472">Membrane</keyword>